<evidence type="ECO:0000256" key="1">
    <source>
        <dbReference type="ARBA" id="ARBA00023015"/>
    </source>
</evidence>
<gene>
    <name evidence="6" type="ORF">B879_04098</name>
</gene>
<dbReference type="SMART" id="SM00028">
    <property type="entry name" value="TPR"/>
    <property type="match status" value="4"/>
</dbReference>
<dbReference type="Pfam" id="PF12833">
    <property type="entry name" value="HTH_18"/>
    <property type="match status" value="1"/>
</dbReference>
<comment type="caution">
    <text evidence="6">The sequence shown here is derived from an EMBL/GenBank/DDBJ whole genome shotgun (WGS) entry which is preliminary data.</text>
</comment>
<reference evidence="6 7" key="1">
    <citation type="journal article" date="2012" name="J. Bacteriol.">
        <title>Draft Genome Sequence of Cecembia lonarensis Strain LW9T, Isolated from Lonar Lake, a Haloalkaline Lake in India.</title>
        <authorList>
            <person name="Shivaji S."/>
            <person name="Ara S."/>
            <person name="Singh A."/>
            <person name="Pinnaka A.K."/>
        </authorList>
    </citation>
    <scope>NUCLEOTIDE SEQUENCE [LARGE SCALE GENOMIC DNA]</scope>
    <source>
        <strain evidence="6 7">LW9</strain>
    </source>
</reference>
<dbReference type="Proteomes" id="UP000004478">
    <property type="component" value="Unassembled WGS sequence"/>
</dbReference>
<dbReference type="InterPro" id="IPR019734">
    <property type="entry name" value="TPR_rpt"/>
</dbReference>
<keyword evidence="7" id="KW-1185">Reference proteome</keyword>
<dbReference type="Gene3D" id="1.10.10.60">
    <property type="entry name" value="Homeodomain-like"/>
    <property type="match status" value="1"/>
</dbReference>
<dbReference type="RefSeq" id="WP_009187116.1">
    <property type="nucleotide sequence ID" value="NZ_AMGM01000155.1"/>
</dbReference>
<dbReference type="PANTHER" id="PTHR43280">
    <property type="entry name" value="ARAC-FAMILY TRANSCRIPTIONAL REGULATOR"/>
    <property type="match status" value="1"/>
</dbReference>
<feature type="transmembrane region" description="Helical" evidence="4">
    <location>
        <begin position="391"/>
        <end position="411"/>
    </location>
</feature>
<keyword evidence="4" id="KW-0812">Transmembrane</keyword>
<dbReference type="SUPFAM" id="SSF48452">
    <property type="entry name" value="TPR-like"/>
    <property type="match status" value="2"/>
</dbReference>
<protein>
    <submittedName>
        <fullName evidence="6">Transcriptional activator FtrA</fullName>
    </submittedName>
</protein>
<dbReference type="SMART" id="SM00342">
    <property type="entry name" value="HTH_ARAC"/>
    <property type="match status" value="1"/>
</dbReference>
<dbReference type="InterPro" id="IPR011990">
    <property type="entry name" value="TPR-like_helical_dom_sf"/>
</dbReference>
<dbReference type="InterPro" id="IPR018060">
    <property type="entry name" value="HTH_AraC"/>
</dbReference>
<accession>K1KT30</accession>
<evidence type="ECO:0000256" key="2">
    <source>
        <dbReference type="ARBA" id="ARBA00023125"/>
    </source>
</evidence>
<organism evidence="6 7">
    <name type="scientific">Cecembia lonarensis (strain CCUG 58316 / KCTC 22772 / LW9)</name>
    <dbReference type="NCBI Taxonomy" id="1225176"/>
    <lineage>
        <taxon>Bacteria</taxon>
        <taxon>Pseudomonadati</taxon>
        <taxon>Bacteroidota</taxon>
        <taxon>Cytophagia</taxon>
        <taxon>Cytophagales</taxon>
        <taxon>Cyclobacteriaceae</taxon>
        <taxon>Cecembia</taxon>
    </lineage>
</organism>
<proteinExistence type="predicted"/>
<sequence>MSFYIEKFLYFPNAKHHWAILVLSCFCIGLSHAVYGFNCPELKSLESEFLPKKPEEALERLIHLQEFYQTETAYNCRVEYWFLLGKTYYFLQQYNLSSFYYQRVIDSYEDREADLDMLKKVYNNLGVNQELMRFYDKAIQNYYKSLIYEMELGDSTGIYMTKINLGLAYSRFDMMDSAYMHTQEAHRYFAGQEDWENYFLAHQNLAIIYRWKGNYDQSNLFFLEALQYYRLQEDEFNQAKQVAELFSNMLKLGKIEQASYYLNLLKSYVKSDVSPYLKGLFLEKSGSWLEHAGCFQDALEAYKEAYEAYAAIGFSVNNFYLLEKMMGIQFDLGDKEGFENNLKSYTEQQNEQIHSDIGRTISEYTSIYAQLMKENELFYENLLLDRKLSTYRWWISYLITLILLLTAFYIFRKRLGKYIFKLRESQRKINELETKIQYFEQDQLGDLYVQILEHIRQNFKNPDLSLETLTKVMGSNQTYVSRAINVHAGMGLPKLLNRERVMYAKSLLEEGRDVEEVFVEAGFSSKSSFFRYFKAFLGNTPKAYQEEFLSRKG</sequence>
<name>K1KT30_CECL9</name>
<dbReference type="OrthoDB" id="9767435at2"/>
<dbReference type="AlphaFoldDB" id="K1KT30"/>
<keyword evidence="1" id="KW-0805">Transcription regulation</keyword>
<evidence type="ECO:0000256" key="3">
    <source>
        <dbReference type="ARBA" id="ARBA00023163"/>
    </source>
</evidence>
<keyword evidence="2" id="KW-0238">DNA-binding</keyword>
<dbReference type="EMBL" id="AMGM01000155">
    <property type="protein sequence ID" value="EKB47300.1"/>
    <property type="molecule type" value="Genomic_DNA"/>
</dbReference>
<dbReference type="InterPro" id="IPR009057">
    <property type="entry name" value="Homeodomain-like_sf"/>
</dbReference>
<dbReference type="Gene3D" id="1.25.40.10">
    <property type="entry name" value="Tetratricopeptide repeat domain"/>
    <property type="match status" value="1"/>
</dbReference>
<keyword evidence="3" id="KW-0804">Transcription</keyword>
<evidence type="ECO:0000259" key="5">
    <source>
        <dbReference type="PROSITE" id="PS01124"/>
    </source>
</evidence>
<dbReference type="SUPFAM" id="SSF46689">
    <property type="entry name" value="Homeodomain-like"/>
    <property type="match status" value="1"/>
</dbReference>
<keyword evidence="4" id="KW-0472">Membrane</keyword>
<feature type="domain" description="HTH araC/xylS-type" evidence="5">
    <location>
        <begin position="449"/>
        <end position="547"/>
    </location>
</feature>
<dbReference type="GO" id="GO:0043565">
    <property type="term" value="F:sequence-specific DNA binding"/>
    <property type="evidence" value="ECO:0007669"/>
    <property type="project" value="InterPro"/>
</dbReference>
<dbReference type="PANTHER" id="PTHR43280:SF2">
    <property type="entry name" value="HTH-TYPE TRANSCRIPTIONAL REGULATOR EXSA"/>
    <property type="match status" value="1"/>
</dbReference>
<evidence type="ECO:0000256" key="4">
    <source>
        <dbReference type="SAM" id="Phobius"/>
    </source>
</evidence>
<dbReference type="PROSITE" id="PS01124">
    <property type="entry name" value="HTH_ARAC_FAMILY_2"/>
    <property type="match status" value="1"/>
</dbReference>
<evidence type="ECO:0000313" key="7">
    <source>
        <dbReference type="Proteomes" id="UP000004478"/>
    </source>
</evidence>
<keyword evidence="4" id="KW-1133">Transmembrane helix</keyword>
<evidence type="ECO:0000313" key="6">
    <source>
        <dbReference type="EMBL" id="EKB47300.1"/>
    </source>
</evidence>
<dbReference type="GO" id="GO:0003700">
    <property type="term" value="F:DNA-binding transcription factor activity"/>
    <property type="evidence" value="ECO:0007669"/>
    <property type="project" value="InterPro"/>
</dbReference>